<feature type="transmembrane region" description="Helical" evidence="1">
    <location>
        <begin position="12"/>
        <end position="41"/>
    </location>
</feature>
<keyword evidence="1" id="KW-1133">Transmembrane helix</keyword>
<gene>
    <name evidence="2" type="ORF">CHCC15381_0001</name>
</gene>
<evidence type="ECO:0000256" key="1">
    <source>
        <dbReference type="SAM" id="Phobius"/>
    </source>
</evidence>
<comment type="caution">
    <text evidence="2">The sequence shown here is derived from an EMBL/GenBank/DDBJ whole genome shotgun (WGS) entry which is preliminary data.</text>
</comment>
<name>A0ABY3FWT2_9BACI</name>
<evidence type="ECO:0000313" key="3">
    <source>
        <dbReference type="Proteomes" id="UP000429980"/>
    </source>
</evidence>
<dbReference type="EMBL" id="NILF01000030">
    <property type="protein sequence ID" value="TWL39857.1"/>
    <property type="molecule type" value="Genomic_DNA"/>
</dbReference>
<keyword evidence="1" id="KW-0472">Membrane</keyword>
<accession>A0ABY3FWT2</accession>
<proteinExistence type="predicted"/>
<keyword evidence="1" id="KW-0812">Transmembrane</keyword>
<protein>
    <submittedName>
        <fullName evidence="2">Uncharacterized protein</fullName>
    </submittedName>
</protein>
<evidence type="ECO:0000313" key="2">
    <source>
        <dbReference type="EMBL" id="TWL39857.1"/>
    </source>
</evidence>
<dbReference type="Proteomes" id="UP000429980">
    <property type="component" value="Unassembled WGS sequence"/>
</dbReference>
<sequence>MLYTNEIFEVFVFFYVFFHVYAENLASSAFFTMFAEFLYFLDNW</sequence>
<keyword evidence="3" id="KW-1185">Reference proteome</keyword>
<reference evidence="2 3" key="1">
    <citation type="submission" date="2019-06" db="EMBL/GenBank/DDBJ databases">
        <title>Genome sequence analysis of &gt;100 Bacillus licheniformis strains suggests intrinsic resistance to this species.</title>
        <authorList>
            <person name="Wels M."/>
            <person name="Siezen R.J."/>
            <person name="Johansen E."/>
            <person name="Stuer-Lauridsen B."/>
            <person name="Bjerre K."/>
            <person name="Nielsen B.K.K."/>
        </authorList>
    </citation>
    <scope>NUCLEOTIDE SEQUENCE [LARGE SCALE GENOMIC DNA]</scope>
    <source>
        <strain evidence="2 3">BAC-15381</strain>
    </source>
</reference>
<organism evidence="2 3">
    <name type="scientific">Bacillus paralicheniformis</name>
    <dbReference type="NCBI Taxonomy" id="1648923"/>
    <lineage>
        <taxon>Bacteria</taxon>
        <taxon>Bacillati</taxon>
        <taxon>Bacillota</taxon>
        <taxon>Bacilli</taxon>
        <taxon>Bacillales</taxon>
        <taxon>Bacillaceae</taxon>
        <taxon>Bacillus</taxon>
    </lineage>
</organism>